<protein>
    <submittedName>
        <fullName evidence="1">Uncharacterized protein</fullName>
    </submittedName>
</protein>
<accession>X1IA79</accession>
<dbReference type="AlphaFoldDB" id="X1IA79"/>
<feature type="non-terminal residue" evidence="1">
    <location>
        <position position="38"/>
    </location>
</feature>
<name>X1IA79_9ZZZZ</name>
<sequence length="38" mass="4222">MSSFVDELILFALKIVMKTHSFSYGLAGFLAQKVEKDG</sequence>
<dbReference type="EMBL" id="BARU01034344">
    <property type="protein sequence ID" value="GAH62989.1"/>
    <property type="molecule type" value="Genomic_DNA"/>
</dbReference>
<gene>
    <name evidence="1" type="ORF">S03H2_53921</name>
</gene>
<reference evidence="1" key="1">
    <citation type="journal article" date="2014" name="Front. Microbiol.">
        <title>High frequency of phylogenetically diverse reductive dehalogenase-homologous genes in deep subseafloor sedimentary metagenomes.</title>
        <authorList>
            <person name="Kawai M."/>
            <person name="Futagami T."/>
            <person name="Toyoda A."/>
            <person name="Takaki Y."/>
            <person name="Nishi S."/>
            <person name="Hori S."/>
            <person name="Arai W."/>
            <person name="Tsubouchi T."/>
            <person name="Morono Y."/>
            <person name="Uchiyama I."/>
            <person name="Ito T."/>
            <person name="Fujiyama A."/>
            <person name="Inagaki F."/>
            <person name="Takami H."/>
        </authorList>
    </citation>
    <scope>NUCLEOTIDE SEQUENCE</scope>
    <source>
        <strain evidence="1">Expedition CK06-06</strain>
    </source>
</reference>
<proteinExistence type="predicted"/>
<organism evidence="1">
    <name type="scientific">marine sediment metagenome</name>
    <dbReference type="NCBI Taxonomy" id="412755"/>
    <lineage>
        <taxon>unclassified sequences</taxon>
        <taxon>metagenomes</taxon>
        <taxon>ecological metagenomes</taxon>
    </lineage>
</organism>
<comment type="caution">
    <text evidence="1">The sequence shown here is derived from an EMBL/GenBank/DDBJ whole genome shotgun (WGS) entry which is preliminary data.</text>
</comment>
<evidence type="ECO:0000313" key="1">
    <source>
        <dbReference type="EMBL" id="GAH62989.1"/>
    </source>
</evidence>